<dbReference type="EMBL" id="CP062310">
    <property type="protein sequence ID" value="QOJ78106.1"/>
    <property type="molecule type" value="Genomic_DNA"/>
</dbReference>
<dbReference type="InParanoid" id="A0A7L9FGQ9"/>
<dbReference type="KEGG" id="thel:IG193_04775"/>
<dbReference type="AlphaFoldDB" id="A0A7L9FGQ9"/>
<reference evidence="1 2" key="1">
    <citation type="submission" date="2020-10" db="EMBL/GenBank/DDBJ databases">
        <title>Thermofilum lucidum 3507LT sp. nov. a novel member of Thermofilaceae family isolated from Chile hot spring, and proposal of description order Thermofilales.</title>
        <authorList>
            <person name="Zayulina K.S."/>
            <person name="Elcheninov A.G."/>
            <person name="Toshchakov S.V."/>
            <person name="Kublanov I.V."/>
        </authorList>
    </citation>
    <scope>NUCLEOTIDE SEQUENCE [LARGE SCALE GENOMIC DNA]</scope>
    <source>
        <strain evidence="1 2">3507LT</strain>
    </source>
</reference>
<keyword evidence="2" id="KW-1185">Reference proteome</keyword>
<proteinExistence type="predicted"/>
<dbReference type="RefSeq" id="WP_192818079.1">
    <property type="nucleotide sequence ID" value="NZ_CP062310.1"/>
</dbReference>
<accession>A0A7L9FGQ9</accession>
<dbReference type="GeneID" id="59149185"/>
<dbReference type="Proteomes" id="UP000594121">
    <property type="component" value="Chromosome"/>
</dbReference>
<evidence type="ECO:0000313" key="2">
    <source>
        <dbReference type="Proteomes" id="UP000594121"/>
    </source>
</evidence>
<evidence type="ECO:0000313" key="1">
    <source>
        <dbReference type="EMBL" id="QOJ78106.1"/>
    </source>
</evidence>
<organism evidence="1 2">
    <name type="scientific">Infirmifilum lucidum</name>
    <dbReference type="NCBI Taxonomy" id="2776706"/>
    <lineage>
        <taxon>Archaea</taxon>
        <taxon>Thermoproteota</taxon>
        <taxon>Thermoprotei</taxon>
        <taxon>Thermofilales</taxon>
        <taxon>Thermofilaceae</taxon>
        <taxon>Infirmifilum</taxon>
    </lineage>
</organism>
<sequence>MRDRQTSINILQGYPSILWDSYSIFASTSRALVSTLRLVQHNVTDSAVQVVLILLVEALRISIRNLRTHIIHTRNSGFGDRAVLKKIAYGYIARCSDLVSNIRNAEITLRGIDYRNAMFVREKLRGIEDDLEGLNHYIDLIIEELDSKENTA</sequence>
<gene>
    <name evidence="1" type="ORF">IG193_04775</name>
</gene>
<protein>
    <submittedName>
        <fullName evidence="1">Uncharacterized protein</fullName>
    </submittedName>
</protein>
<name>A0A7L9FGQ9_9CREN</name>